<comment type="similarity">
    <text evidence="1">Belongs to the peptidase M20 family.</text>
</comment>
<dbReference type="NCBIfam" id="TIGR01879">
    <property type="entry name" value="hydantase"/>
    <property type="match status" value="1"/>
</dbReference>
<dbReference type="Pfam" id="PF01546">
    <property type="entry name" value="Peptidase_M20"/>
    <property type="match status" value="1"/>
</dbReference>
<dbReference type="Gene3D" id="3.30.70.360">
    <property type="match status" value="1"/>
</dbReference>
<dbReference type="InterPro" id="IPR036264">
    <property type="entry name" value="Bact_exopeptidase_dim_dom"/>
</dbReference>
<evidence type="ECO:0000313" key="5">
    <source>
        <dbReference type="Proteomes" id="UP000177515"/>
    </source>
</evidence>
<dbReference type="InterPro" id="IPR010158">
    <property type="entry name" value="Amidase_Cbmase"/>
</dbReference>
<gene>
    <name evidence="4" type="ORF">BKK80_11810</name>
</gene>
<keyword evidence="5" id="KW-1185">Reference proteome</keyword>
<dbReference type="PANTHER" id="PTHR32494:SF5">
    <property type="entry name" value="ALLANTOATE AMIDOHYDROLASE"/>
    <property type="match status" value="1"/>
</dbReference>
<dbReference type="InterPro" id="IPR002933">
    <property type="entry name" value="Peptidase_M20"/>
</dbReference>
<dbReference type="NCBIfam" id="NF009527">
    <property type="entry name" value="PRK12891.1"/>
    <property type="match status" value="1"/>
</dbReference>
<evidence type="ECO:0000313" key="4">
    <source>
        <dbReference type="EMBL" id="AOZ06429.1"/>
    </source>
</evidence>
<dbReference type="GO" id="GO:0016787">
    <property type="term" value="F:hydrolase activity"/>
    <property type="evidence" value="ECO:0007669"/>
    <property type="project" value="UniProtKB-KW"/>
</dbReference>
<dbReference type="PANTHER" id="PTHR32494">
    <property type="entry name" value="ALLANTOATE DEIMINASE-RELATED"/>
    <property type="match status" value="1"/>
</dbReference>
<sequence length="415" mass="43935">MDQQYLPRINAGRLWQSLMDLGRIGATPKGGVCRIALTEEDKRGRDQVVQWCRDAGLAVRVDAVGNVFARRAGTDPGAPAVATGSHIDTQPSGGKFDGNFGVLAGLEVMRTLDDLGIETRAPLELVFWTNEEGTRFTPVMMGSGAFAGLFAPDFVHAQTDRDGVSVGAALEAIGYRGTHPVGEVPGGMFAAYFEAHIEQGPVLEAAGLPIGVVSGALGQQWYDVTVTGMDAHAGPTPLALRHDALLAAARMVDAVNRIAVSEAPHGRGTVGYLQVSPNSRNVIPGRVEFSVDLRNLSHDGLDRMDAAMRAAFAGIAEHARVEVEIRQVVKFEPCAFAPACVDSVRRAAASLGLPHMDVVSGAGHDAVYVAQRAPTGMIFVPCKDGISHNELEDAMPEHIAAGADVLLQAMLEHAR</sequence>
<dbReference type="InterPro" id="IPR011650">
    <property type="entry name" value="Peptidase_M20_dimer"/>
</dbReference>
<name>A0ABM6F4Q4_9BURK</name>
<dbReference type="Proteomes" id="UP000177515">
    <property type="component" value="Chromosome 1"/>
</dbReference>
<evidence type="ECO:0000256" key="2">
    <source>
        <dbReference type="ARBA" id="ARBA00022801"/>
    </source>
</evidence>
<organism evidence="4 5">
    <name type="scientific">Cupriavidus malaysiensis</name>
    <dbReference type="NCBI Taxonomy" id="367825"/>
    <lineage>
        <taxon>Bacteria</taxon>
        <taxon>Pseudomonadati</taxon>
        <taxon>Pseudomonadota</taxon>
        <taxon>Betaproteobacteria</taxon>
        <taxon>Burkholderiales</taxon>
        <taxon>Burkholderiaceae</taxon>
        <taxon>Cupriavidus</taxon>
    </lineage>
</organism>
<dbReference type="SUPFAM" id="SSF53187">
    <property type="entry name" value="Zn-dependent exopeptidases"/>
    <property type="match status" value="1"/>
</dbReference>
<dbReference type="CDD" id="cd03884">
    <property type="entry name" value="M20_bAS"/>
    <property type="match status" value="1"/>
</dbReference>
<dbReference type="NCBIfam" id="NF006771">
    <property type="entry name" value="PRK09290.1-5"/>
    <property type="match status" value="1"/>
</dbReference>
<dbReference type="NCBIfam" id="NF006769">
    <property type="entry name" value="PRK09290.1-3"/>
    <property type="match status" value="1"/>
</dbReference>
<dbReference type="RefSeq" id="WP_071012953.1">
    <property type="nucleotide sequence ID" value="NZ_CP017754.1"/>
</dbReference>
<dbReference type="PIRSF" id="PIRSF001235">
    <property type="entry name" value="Amidase_carbamoylase"/>
    <property type="match status" value="1"/>
</dbReference>
<dbReference type="EMBL" id="CP017754">
    <property type="protein sequence ID" value="AOZ06429.1"/>
    <property type="molecule type" value="Genomic_DNA"/>
</dbReference>
<dbReference type="SUPFAM" id="SSF55031">
    <property type="entry name" value="Bacterial exopeptidase dimerisation domain"/>
    <property type="match status" value="1"/>
</dbReference>
<dbReference type="Gene3D" id="3.40.630.10">
    <property type="entry name" value="Zn peptidases"/>
    <property type="match status" value="1"/>
</dbReference>
<accession>A0ABM6F4Q4</accession>
<reference evidence="4 5" key="1">
    <citation type="submission" date="2016-10" db="EMBL/GenBank/DDBJ databases">
        <title>Complete genome sequences of three Cupriavidus strains isolated from various Malaysian environments.</title>
        <authorList>
            <person name="Abdullah A.A.-A."/>
            <person name="Shafie N.A.H."/>
            <person name="Lau N.S."/>
        </authorList>
    </citation>
    <scope>NUCLEOTIDE SEQUENCE [LARGE SCALE GENOMIC DNA]</scope>
    <source>
        <strain evidence="4 5">USMAA1020</strain>
    </source>
</reference>
<keyword evidence="2 4" id="KW-0378">Hydrolase</keyword>
<evidence type="ECO:0000259" key="3">
    <source>
        <dbReference type="Pfam" id="PF07687"/>
    </source>
</evidence>
<proteinExistence type="inferred from homology"/>
<protein>
    <submittedName>
        <fullName evidence="4">Zn-dependent hydrolase</fullName>
    </submittedName>
</protein>
<dbReference type="Pfam" id="PF07687">
    <property type="entry name" value="M20_dimer"/>
    <property type="match status" value="1"/>
</dbReference>
<feature type="domain" description="Peptidase M20 dimerisation" evidence="3">
    <location>
        <begin position="218"/>
        <end position="314"/>
    </location>
</feature>
<evidence type="ECO:0000256" key="1">
    <source>
        <dbReference type="ARBA" id="ARBA00006153"/>
    </source>
</evidence>